<feature type="transmembrane region" description="Helical" evidence="6">
    <location>
        <begin position="187"/>
        <end position="206"/>
    </location>
</feature>
<organism evidence="7 8">
    <name type="scientific">Hoylesella timonensis CRIS 5C-B1</name>
    <dbReference type="NCBI Taxonomy" id="679189"/>
    <lineage>
        <taxon>Bacteria</taxon>
        <taxon>Pseudomonadati</taxon>
        <taxon>Bacteroidota</taxon>
        <taxon>Bacteroidia</taxon>
        <taxon>Bacteroidales</taxon>
        <taxon>Prevotellaceae</taxon>
        <taxon>Hoylesella</taxon>
    </lineage>
</organism>
<dbReference type="Proteomes" id="UP000004001">
    <property type="component" value="Unassembled WGS sequence"/>
</dbReference>
<feature type="transmembrane region" description="Helical" evidence="6">
    <location>
        <begin position="37"/>
        <end position="55"/>
    </location>
</feature>
<dbReference type="GO" id="GO:0005886">
    <property type="term" value="C:plasma membrane"/>
    <property type="evidence" value="ECO:0007669"/>
    <property type="project" value="TreeGrafter"/>
</dbReference>
<evidence type="ECO:0000256" key="5">
    <source>
        <dbReference type="ARBA" id="ARBA00023136"/>
    </source>
</evidence>
<dbReference type="EMBL" id="ADEF01000018">
    <property type="protein sequence ID" value="EFA97926.1"/>
    <property type="molecule type" value="Genomic_DNA"/>
</dbReference>
<comment type="similarity">
    <text evidence="2">Belongs to the UPF0014 family.</text>
</comment>
<evidence type="ECO:0000256" key="3">
    <source>
        <dbReference type="ARBA" id="ARBA00022692"/>
    </source>
</evidence>
<dbReference type="AlphaFoldDB" id="D1VY60"/>
<name>D1VY60_9BACT</name>
<evidence type="ECO:0000313" key="8">
    <source>
        <dbReference type="Proteomes" id="UP000004001"/>
    </source>
</evidence>
<evidence type="ECO:0000313" key="7">
    <source>
        <dbReference type="EMBL" id="EFA97926.1"/>
    </source>
</evidence>
<protein>
    <submittedName>
        <fullName evidence="7">Putative ATP synthase F0, A subunit</fullName>
    </submittedName>
</protein>
<comment type="caution">
    <text evidence="7">The sequence shown here is derived from an EMBL/GenBank/DDBJ whole genome shotgun (WGS) entry which is preliminary data.</text>
</comment>
<feature type="transmembrane region" description="Helical" evidence="6">
    <location>
        <begin position="212"/>
        <end position="238"/>
    </location>
</feature>
<evidence type="ECO:0000256" key="1">
    <source>
        <dbReference type="ARBA" id="ARBA00004141"/>
    </source>
</evidence>
<reference evidence="7 8" key="1">
    <citation type="submission" date="2009-12" db="EMBL/GenBank/DDBJ databases">
        <title>Genome Sequence of Prevotella timonensis CRIS 5C-B1.</title>
        <authorList>
            <person name="Durkin A.S."/>
            <person name="Madupu R."/>
            <person name="Torralba M."/>
            <person name="Methe B."/>
            <person name="Sutton G."/>
            <person name="Strausberg R.L."/>
            <person name="Nelson K.E."/>
        </authorList>
    </citation>
    <scope>NUCLEOTIDE SEQUENCE [LARGE SCALE GENOMIC DNA]</scope>
    <source>
        <strain evidence="7 8">CRIS 5C-B1</strain>
    </source>
</reference>
<comment type="subcellular location">
    <subcellularLocation>
        <location evidence="1">Membrane</location>
        <topology evidence="1">Multi-pass membrane protein</topology>
    </subcellularLocation>
</comment>
<keyword evidence="8" id="KW-1185">Reference proteome</keyword>
<dbReference type="PANTHER" id="PTHR30028:SF0">
    <property type="entry name" value="PROTEIN ALUMINUM SENSITIVE 3"/>
    <property type="match status" value="1"/>
</dbReference>
<dbReference type="InterPro" id="IPR005226">
    <property type="entry name" value="UPF0014_fam"/>
</dbReference>
<proteinExistence type="inferred from homology"/>
<gene>
    <name evidence="7" type="ORF">HMPREF9019_1061</name>
</gene>
<evidence type="ECO:0000256" key="4">
    <source>
        <dbReference type="ARBA" id="ARBA00022989"/>
    </source>
</evidence>
<evidence type="ECO:0000256" key="2">
    <source>
        <dbReference type="ARBA" id="ARBA00005268"/>
    </source>
</evidence>
<accession>D1VY60</accession>
<dbReference type="RefSeq" id="WP_008123060.1">
    <property type="nucleotide sequence ID" value="NZ_ADEF01000018.1"/>
</dbReference>
<keyword evidence="5 6" id="KW-0472">Membrane</keyword>
<sequence>MDITFMQCILGLLLLLVPCYVFYVFNIPLLTKTLRSFLKMAGSLLVLGVLLYEVVALDKPFFSLLFSLLIIVWGAALSIVRAKLPLRQLFLPVLAGTFAGVLVVGMYVLLLVMGGANAFEPHYMIPVVAMLTGHLIHANSKALHVYYMGLRHHGQLYHYLLANGATHSHALGYLLRRAIQQSALPSLSGMGWIVMGVSPLVMWGMLLGGASVLTAVACQLVLLIAMFTAAVLSIVVVVTISHRYLLDDYAQLKRADRQKAS</sequence>
<keyword evidence="4 6" id="KW-1133">Transmembrane helix</keyword>
<dbReference type="Pfam" id="PF03649">
    <property type="entry name" value="UPF0014"/>
    <property type="match status" value="1"/>
</dbReference>
<keyword evidence="3 6" id="KW-0812">Transmembrane</keyword>
<feature type="transmembrane region" description="Helical" evidence="6">
    <location>
        <begin position="89"/>
        <end position="113"/>
    </location>
</feature>
<dbReference type="PANTHER" id="PTHR30028">
    <property type="entry name" value="UPF0014 INNER MEMBRANE PROTEIN YBBM-RELATED"/>
    <property type="match status" value="1"/>
</dbReference>
<evidence type="ECO:0000256" key="6">
    <source>
        <dbReference type="SAM" id="Phobius"/>
    </source>
</evidence>
<feature type="transmembrane region" description="Helical" evidence="6">
    <location>
        <begin position="61"/>
        <end position="82"/>
    </location>
</feature>
<dbReference type="eggNOG" id="COG0390">
    <property type="taxonomic scope" value="Bacteria"/>
</dbReference>
<feature type="transmembrane region" description="Helical" evidence="6">
    <location>
        <begin position="6"/>
        <end position="25"/>
    </location>
</feature>